<feature type="compositionally biased region" description="Polar residues" evidence="1">
    <location>
        <begin position="1"/>
        <end position="10"/>
    </location>
</feature>
<reference evidence="3" key="1">
    <citation type="submission" date="2024-07" db="EMBL/GenBank/DDBJ databases">
        <title>Two chromosome-level genome assemblies of Korean endemic species Abeliophyllum distichum and Forsythia ovata (Oleaceae).</title>
        <authorList>
            <person name="Jang H."/>
        </authorList>
    </citation>
    <scope>NUCLEOTIDE SEQUENCE [LARGE SCALE GENOMIC DNA]</scope>
</reference>
<dbReference type="AlphaFoldDB" id="A0ABD1VLC9"/>
<feature type="compositionally biased region" description="Polar residues" evidence="1">
    <location>
        <begin position="68"/>
        <end position="80"/>
    </location>
</feature>
<gene>
    <name evidence="2" type="ORF">Fot_19558</name>
</gene>
<feature type="region of interest" description="Disordered" evidence="1">
    <location>
        <begin position="169"/>
        <end position="188"/>
    </location>
</feature>
<evidence type="ECO:0000256" key="1">
    <source>
        <dbReference type="SAM" id="MobiDB-lite"/>
    </source>
</evidence>
<feature type="compositionally biased region" description="Basic and acidic residues" evidence="1">
    <location>
        <begin position="14"/>
        <end position="26"/>
    </location>
</feature>
<name>A0ABD1VLC9_9LAMI</name>
<evidence type="ECO:0000313" key="2">
    <source>
        <dbReference type="EMBL" id="KAL2538167.1"/>
    </source>
</evidence>
<keyword evidence="3" id="KW-1185">Reference proteome</keyword>
<proteinExistence type="predicted"/>
<dbReference type="Proteomes" id="UP001604277">
    <property type="component" value="Unassembled WGS sequence"/>
</dbReference>
<comment type="caution">
    <text evidence="2">The sequence shown here is derived from an EMBL/GenBank/DDBJ whole genome shotgun (WGS) entry which is preliminary data.</text>
</comment>
<evidence type="ECO:0000313" key="3">
    <source>
        <dbReference type="Proteomes" id="UP001604277"/>
    </source>
</evidence>
<sequence length="188" mass="20928">MKEILNITTSEEGEVPRKSATDDRTSSDVAGGKQSKNVSTEGQAKKEDGIGAEARAPSSSLSHPHSEPCNSRHSSPLTRSTRFTSIFDKLDNEDHSHKRKPCLFEGRRVGSISKDPSYVPDYSYNDKDDGPTRSFELDDDYEDLIFFHEIRSTLIPRSFVREGWQDLLGRRGNSLDPKNNGGEPGLAE</sequence>
<accession>A0ABD1VLC9</accession>
<protein>
    <submittedName>
        <fullName evidence="2">Uncharacterized protein</fullName>
    </submittedName>
</protein>
<feature type="region of interest" description="Disordered" evidence="1">
    <location>
        <begin position="1"/>
        <end position="80"/>
    </location>
</feature>
<organism evidence="2 3">
    <name type="scientific">Forsythia ovata</name>
    <dbReference type="NCBI Taxonomy" id="205694"/>
    <lineage>
        <taxon>Eukaryota</taxon>
        <taxon>Viridiplantae</taxon>
        <taxon>Streptophyta</taxon>
        <taxon>Embryophyta</taxon>
        <taxon>Tracheophyta</taxon>
        <taxon>Spermatophyta</taxon>
        <taxon>Magnoliopsida</taxon>
        <taxon>eudicotyledons</taxon>
        <taxon>Gunneridae</taxon>
        <taxon>Pentapetalae</taxon>
        <taxon>asterids</taxon>
        <taxon>lamiids</taxon>
        <taxon>Lamiales</taxon>
        <taxon>Oleaceae</taxon>
        <taxon>Forsythieae</taxon>
        <taxon>Forsythia</taxon>
    </lineage>
</organism>
<feature type="region of interest" description="Disordered" evidence="1">
    <location>
        <begin position="113"/>
        <end position="135"/>
    </location>
</feature>
<dbReference type="EMBL" id="JBFOLJ010000005">
    <property type="protein sequence ID" value="KAL2538167.1"/>
    <property type="molecule type" value="Genomic_DNA"/>
</dbReference>